<dbReference type="EMBL" id="OU015584">
    <property type="protein sequence ID" value="CAG5082533.1"/>
    <property type="molecule type" value="Genomic_DNA"/>
</dbReference>
<dbReference type="KEGG" id="ptan:CRYO30217_01943"/>
<keyword evidence="3" id="KW-1185">Reference proteome</keyword>
<feature type="domain" description="SiaC family regulatory phosphoprotein" evidence="1">
    <location>
        <begin position="7"/>
        <end position="121"/>
    </location>
</feature>
<protein>
    <recommendedName>
        <fullName evidence="1">SiaC family regulatory phosphoprotein domain-containing protein</fullName>
    </recommendedName>
</protein>
<dbReference type="Proteomes" id="UP000683507">
    <property type="component" value="Chromosome"/>
</dbReference>
<dbReference type="InterPro" id="IPR018530">
    <property type="entry name" value="SiaC"/>
</dbReference>
<accession>A0A916JM92</accession>
<reference evidence="2" key="1">
    <citation type="submission" date="2021-04" db="EMBL/GenBank/DDBJ databases">
        <authorList>
            <person name="Rodrigo-Torres L."/>
            <person name="Arahal R. D."/>
            <person name="Lucena T."/>
        </authorList>
    </citation>
    <scope>NUCLEOTIDE SEQUENCE</scope>
    <source>
        <strain evidence="2">AS29M-1</strain>
    </source>
</reference>
<dbReference type="RefSeq" id="WP_258542145.1">
    <property type="nucleotide sequence ID" value="NZ_OU015584.1"/>
</dbReference>
<evidence type="ECO:0000313" key="2">
    <source>
        <dbReference type="EMBL" id="CAG5082533.1"/>
    </source>
</evidence>
<evidence type="ECO:0000313" key="3">
    <source>
        <dbReference type="Proteomes" id="UP000683507"/>
    </source>
</evidence>
<gene>
    <name evidence="2" type="ORF">CRYO30217_01943</name>
</gene>
<name>A0A916JM92_9FLAO</name>
<dbReference type="AlphaFoldDB" id="A0A916JM92"/>
<sequence>MNNIFIDKAVKTPLISFDFDKGVFKIEGVSVPENTVEFYNPIVYALKEYVENPKDKTVFDIKLEYFNTSTSVILLNIFRVLSNLSKDKLTINWYYEEEDLEMLEAGEDYGNMVNATFNIIAVDSFD</sequence>
<evidence type="ECO:0000259" key="1">
    <source>
        <dbReference type="Pfam" id="PF09345"/>
    </source>
</evidence>
<dbReference type="Pfam" id="PF09345">
    <property type="entry name" value="SiaC"/>
    <property type="match status" value="1"/>
</dbReference>
<proteinExistence type="predicted"/>
<organism evidence="2 3">
    <name type="scientific">Parvicella tangerina</name>
    <dbReference type="NCBI Taxonomy" id="2829795"/>
    <lineage>
        <taxon>Bacteria</taxon>
        <taxon>Pseudomonadati</taxon>
        <taxon>Bacteroidota</taxon>
        <taxon>Flavobacteriia</taxon>
        <taxon>Flavobacteriales</taxon>
        <taxon>Parvicellaceae</taxon>
        <taxon>Parvicella</taxon>
    </lineage>
</organism>